<dbReference type="RefSeq" id="XP_033649279.1">
    <property type="nucleotide sequence ID" value="XM_033801800.1"/>
</dbReference>
<evidence type="ECO:0000256" key="2">
    <source>
        <dbReference type="ARBA" id="ARBA00022786"/>
    </source>
</evidence>
<keyword evidence="6" id="KW-1185">Reference proteome</keyword>
<dbReference type="OrthoDB" id="47801at2759"/>
<dbReference type="GeneID" id="54554975"/>
<name>A0A6A6J573_WESOR</name>
<dbReference type="SMART" id="SM00212">
    <property type="entry name" value="UBCc"/>
    <property type="match status" value="1"/>
</dbReference>
<gene>
    <name evidence="5" type="ORF">EI97DRAFT_470929</name>
</gene>
<dbReference type="SUPFAM" id="SSF54495">
    <property type="entry name" value="UBC-like"/>
    <property type="match status" value="1"/>
</dbReference>
<feature type="region of interest" description="Disordered" evidence="3">
    <location>
        <begin position="561"/>
        <end position="583"/>
    </location>
</feature>
<dbReference type="InterPro" id="IPR000608">
    <property type="entry name" value="UBC"/>
</dbReference>
<organism evidence="5 6">
    <name type="scientific">Westerdykella ornata</name>
    <dbReference type="NCBI Taxonomy" id="318751"/>
    <lineage>
        <taxon>Eukaryota</taxon>
        <taxon>Fungi</taxon>
        <taxon>Dikarya</taxon>
        <taxon>Ascomycota</taxon>
        <taxon>Pezizomycotina</taxon>
        <taxon>Dothideomycetes</taxon>
        <taxon>Pleosporomycetidae</taxon>
        <taxon>Pleosporales</taxon>
        <taxon>Sporormiaceae</taxon>
        <taxon>Westerdykella</taxon>
    </lineage>
</organism>
<dbReference type="InterPro" id="IPR016135">
    <property type="entry name" value="UBQ-conjugating_enzyme/RWD"/>
</dbReference>
<dbReference type="PROSITE" id="PS50127">
    <property type="entry name" value="UBC_2"/>
    <property type="match status" value="1"/>
</dbReference>
<feature type="domain" description="UBC core" evidence="4">
    <location>
        <begin position="715"/>
        <end position="879"/>
    </location>
</feature>
<dbReference type="GO" id="GO:0061631">
    <property type="term" value="F:ubiquitin conjugating enzyme activity"/>
    <property type="evidence" value="ECO:0007669"/>
    <property type="project" value="TreeGrafter"/>
</dbReference>
<dbReference type="InterPro" id="IPR057733">
    <property type="entry name" value="UBE2O-like_SH3-B"/>
</dbReference>
<keyword evidence="2" id="KW-0833">Ubl conjugation pathway</keyword>
<dbReference type="Pfam" id="PF23046">
    <property type="entry name" value="tSH3-B_UBE2O"/>
    <property type="match status" value="1"/>
</dbReference>
<dbReference type="PANTHER" id="PTHR46116:SF15">
    <property type="entry name" value="(E3-INDEPENDENT) E2 UBIQUITIN-CONJUGATING ENZYME"/>
    <property type="match status" value="1"/>
</dbReference>
<protein>
    <recommendedName>
        <fullName evidence="4">UBC core domain-containing protein</fullName>
    </recommendedName>
</protein>
<evidence type="ECO:0000256" key="3">
    <source>
        <dbReference type="SAM" id="MobiDB-lite"/>
    </source>
</evidence>
<dbReference type="InterPro" id="IPR057735">
    <property type="entry name" value="UBE2O-like_tSH3-B"/>
</dbReference>
<feature type="compositionally biased region" description="Pro residues" evidence="3">
    <location>
        <begin position="671"/>
        <end position="681"/>
    </location>
</feature>
<evidence type="ECO:0000259" key="4">
    <source>
        <dbReference type="PROSITE" id="PS50127"/>
    </source>
</evidence>
<dbReference type="Gene3D" id="3.10.110.10">
    <property type="entry name" value="Ubiquitin Conjugating Enzyme"/>
    <property type="match status" value="1"/>
</dbReference>
<dbReference type="PANTHER" id="PTHR46116">
    <property type="entry name" value="(E3-INDEPENDENT) E2 UBIQUITIN-CONJUGATING ENZYME"/>
    <property type="match status" value="1"/>
</dbReference>
<sequence>MANQAMVCCEDTVSLKEDKLKIGVVDRTFGDIDSHEPRPQRDYLTEIVCDDSIPKAKFESFLRSGVPPRDTALVSWQTENNVELIPVDKLEVLDRALYVGDVVKRNQKDAMSGTVVGNKTICSLLPAARSENYEIPPGLDELVTIHNVPSSELLNVHAYNEGALVVYKDWVGKIEDVFDEVAVRLSNNSVVVVEDPEELVLDGPHTSLRASSYERWYVGDIVKTKKYNLRRGKWIYGSFNPNIRPQGIVVQVRTIRVTVRWLARRFGRDPTHSNAWEPPTVLELDELESPEFRIYDASGAVADMLPHQENGAGPSYHVAEVCVGDRVRFKDVVRAAAKYDEPLRLPNNLPQGKLQLIPRTETLGYDMNVYMVAQTHSRVMVQWQDLTVTEESAKLLVPDHNVGDEDEVWPGEIVFTREEHKETEPELQWTNSPAKVGIVQAIKSRDRIATVRWFDSPLIRYFQHDLIPPTRTGELKPETEDVSLYDIQSHTTITRRRGDFVIIHKNPSEDSSNSAHDWFGEVVDLGLDGKLVVRLGASPVVRDVKVSYEDVTLVYSGDDELYPLADGIDGEPVGSSDDGVSGSDEYEEMWIEYEGMDGEPINSGDEHDWSTEEEDGADDDEEDESMPDLEPPESRSRPGSESPTDISSTHIDLNGDHSLSRGPVGASTEPPSVPAGAPPNLPDLNTEKLSPFVVLDTQPPSNHHYLHESPAVQSKILKRIAKEHKILRTSLPPGILVRTWESRLDLIRVLMIGPSDTPYEFAPFMIDLHVGASYPLEPPRAYFHSWTDGMGPVNPNLYEDGKICLSLLGTWHTDEHNESWSPDKSTLLQVLVSIHSLVLVKEPYYNEAGFDIHRGAPETKLNSALYTERAYFRARAFIVYALTHPSVVDPFRQELEYMYLRQWDNSPQLLNKAIAAAKEILVRSETDGDEERDGLRRISRGATVMLKRQVEQLEKLERQTLSY</sequence>
<evidence type="ECO:0000313" key="6">
    <source>
        <dbReference type="Proteomes" id="UP000800097"/>
    </source>
</evidence>
<evidence type="ECO:0000256" key="1">
    <source>
        <dbReference type="ARBA" id="ARBA00022679"/>
    </source>
</evidence>
<feature type="compositionally biased region" description="Acidic residues" evidence="3">
    <location>
        <begin position="611"/>
        <end position="631"/>
    </location>
</feature>
<dbReference type="CDD" id="cd23837">
    <property type="entry name" value="UBCc_UBE2O"/>
    <property type="match status" value="1"/>
</dbReference>
<feature type="compositionally biased region" description="Low complexity" evidence="3">
    <location>
        <begin position="570"/>
        <end position="583"/>
    </location>
</feature>
<feature type="region of interest" description="Disordered" evidence="3">
    <location>
        <begin position="596"/>
        <end position="685"/>
    </location>
</feature>
<dbReference type="EMBL" id="ML986533">
    <property type="protein sequence ID" value="KAF2271740.1"/>
    <property type="molecule type" value="Genomic_DNA"/>
</dbReference>
<reference evidence="5" key="1">
    <citation type="journal article" date="2020" name="Stud. Mycol.">
        <title>101 Dothideomycetes genomes: a test case for predicting lifestyles and emergence of pathogens.</title>
        <authorList>
            <person name="Haridas S."/>
            <person name="Albert R."/>
            <person name="Binder M."/>
            <person name="Bloem J."/>
            <person name="Labutti K."/>
            <person name="Salamov A."/>
            <person name="Andreopoulos B."/>
            <person name="Baker S."/>
            <person name="Barry K."/>
            <person name="Bills G."/>
            <person name="Bluhm B."/>
            <person name="Cannon C."/>
            <person name="Castanera R."/>
            <person name="Culley D."/>
            <person name="Daum C."/>
            <person name="Ezra D."/>
            <person name="Gonzalez J."/>
            <person name="Henrissat B."/>
            <person name="Kuo A."/>
            <person name="Liang C."/>
            <person name="Lipzen A."/>
            <person name="Lutzoni F."/>
            <person name="Magnuson J."/>
            <person name="Mondo S."/>
            <person name="Nolan M."/>
            <person name="Ohm R."/>
            <person name="Pangilinan J."/>
            <person name="Park H.-J."/>
            <person name="Ramirez L."/>
            <person name="Alfaro M."/>
            <person name="Sun H."/>
            <person name="Tritt A."/>
            <person name="Yoshinaga Y."/>
            <person name="Zwiers L.-H."/>
            <person name="Turgeon B."/>
            <person name="Goodwin S."/>
            <person name="Spatafora J."/>
            <person name="Crous P."/>
            <person name="Grigoriev I."/>
        </authorList>
    </citation>
    <scope>NUCLEOTIDE SEQUENCE</scope>
    <source>
        <strain evidence="5">CBS 379.55</strain>
    </source>
</reference>
<evidence type="ECO:0000313" key="5">
    <source>
        <dbReference type="EMBL" id="KAF2271740.1"/>
    </source>
</evidence>
<dbReference type="Proteomes" id="UP000800097">
    <property type="component" value="Unassembled WGS sequence"/>
</dbReference>
<proteinExistence type="predicted"/>
<keyword evidence="1" id="KW-0808">Transferase</keyword>
<dbReference type="Pfam" id="PF23043">
    <property type="entry name" value="SH3-B_UBE2O"/>
    <property type="match status" value="1"/>
</dbReference>
<accession>A0A6A6J573</accession>
<dbReference type="Pfam" id="PF00179">
    <property type="entry name" value="UQ_con"/>
    <property type="match status" value="1"/>
</dbReference>
<dbReference type="AlphaFoldDB" id="A0A6A6J573"/>